<dbReference type="Proteomes" id="UP001597034">
    <property type="component" value="Unassembled WGS sequence"/>
</dbReference>
<reference evidence="2 3" key="1">
    <citation type="journal article" date="2019" name="Int. J. Syst. Evol. Microbiol.">
        <title>The Global Catalogue of Microorganisms (GCM) 10K type strain sequencing project: providing services to taxonomists for standard genome sequencing and annotation.</title>
        <authorList>
            <consortium name="The Broad Institute Genomics Platform"/>
            <consortium name="The Broad Institute Genome Sequencing Center for Infectious Disease"/>
            <person name="Wu L."/>
            <person name="Ma J."/>
        </authorList>
    </citation>
    <scope>NUCLEOTIDE SEQUENCE [LARGE SCALE GENOMIC DNA]</scope>
    <source>
        <strain evidence="2 3">CGMCC 1.10390</strain>
    </source>
</reference>
<accession>A0ABD6DKN7</accession>
<keyword evidence="1" id="KW-0472">Membrane</keyword>
<keyword evidence="1" id="KW-1133">Transmembrane helix</keyword>
<name>A0ABD6DKN7_9EURY</name>
<evidence type="ECO:0000313" key="3">
    <source>
        <dbReference type="Proteomes" id="UP001597034"/>
    </source>
</evidence>
<dbReference type="AlphaFoldDB" id="A0ABD6DKN7"/>
<feature type="transmembrane region" description="Helical" evidence="1">
    <location>
        <begin position="20"/>
        <end position="40"/>
    </location>
</feature>
<keyword evidence="1" id="KW-0812">Transmembrane</keyword>
<evidence type="ECO:0000313" key="2">
    <source>
        <dbReference type="EMBL" id="MFD1646911.1"/>
    </source>
</evidence>
<dbReference type="RefSeq" id="WP_256401018.1">
    <property type="nucleotide sequence ID" value="NZ_JANHJR010000003.1"/>
</dbReference>
<proteinExistence type="predicted"/>
<sequence>MSPASKGNALRAVFGEVCRATGVLLAGALAIAVLSLWHRAISSIQAARHRPGVEERDSPTLVEYEFDWYRYIKAFDAHHGPGGGPGRAIASGAFVRGLRVWLETRCLRGYTLENEVYVCPDAPRVLRVHQAGHAPAFGKECETLVQPRRENGGLDDEPLYTLDVMLPGDFPHTLLRLRDSRGLTDRYETWLRDGKIARVRA</sequence>
<keyword evidence="3" id="KW-1185">Reference proteome</keyword>
<gene>
    <name evidence="2" type="ORF">ACFSBL_14570</name>
</gene>
<protein>
    <submittedName>
        <fullName evidence="2">Uncharacterized protein</fullName>
    </submittedName>
</protein>
<organism evidence="2 3">
    <name type="scientific">Haloarchaeobius litoreus</name>
    <dbReference type="NCBI Taxonomy" id="755306"/>
    <lineage>
        <taxon>Archaea</taxon>
        <taxon>Methanobacteriati</taxon>
        <taxon>Methanobacteriota</taxon>
        <taxon>Stenosarchaea group</taxon>
        <taxon>Halobacteria</taxon>
        <taxon>Halobacteriales</taxon>
        <taxon>Halorubellaceae</taxon>
        <taxon>Haloarchaeobius</taxon>
    </lineage>
</organism>
<dbReference type="EMBL" id="JBHUDO010000003">
    <property type="protein sequence ID" value="MFD1646911.1"/>
    <property type="molecule type" value="Genomic_DNA"/>
</dbReference>
<comment type="caution">
    <text evidence="2">The sequence shown here is derived from an EMBL/GenBank/DDBJ whole genome shotgun (WGS) entry which is preliminary data.</text>
</comment>
<evidence type="ECO:0000256" key="1">
    <source>
        <dbReference type="SAM" id="Phobius"/>
    </source>
</evidence>